<dbReference type="PANTHER" id="PTHR46927">
    <property type="entry name" value="AGAP005574-PA"/>
    <property type="match status" value="1"/>
</dbReference>
<sequence length="266" mass="29034">MPWRCCVPGCKGYDEAKSMGVVFHGLPTRDPQRCRTWLKAIQNPRFDENTPVSKYSGVRVCSLHFTAEDYEEDFRGKILNIAPKPMLKSGAVPSVFPGRHSGALGRTDTSAPAPKRRKIPSAGDFGESTRSVLSPSSRHTFLPPFVLCVHENASVSATGSSPQPPPAAGSEESFCIVVSVDPLDNSFHSEPEFSSLMASDEDANKDCTVVHSCSLMELFRRCQTCGKPIAGKEVFHSGVQMRVKWSCHGGHAGTWKSSPRLRDTLP</sequence>
<evidence type="ECO:0000313" key="8">
    <source>
        <dbReference type="Ensembl" id="ENSAPEP00000028552.1"/>
    </source>
</evidence>
<feature type="domain" description="THAP-type" evidence="7">
    <location>
        <begin position="1"/>
        <end position="96"/>
    </location>
</feature>
<dbReference type="GO" id="GO:0008270">
    <property type="term" value="F:zinc ion binding"/>
    <property type="evidence" value="ECO:0007669"/>
    <property type="project" value="UniProtKB-KW"/>
</dbReference>
<feature type="region of interest" description="Disordered" evidence="6">
    <location>
        <begin position="100"/>
        <end position="133"/>
    </location>
</feature>
<reference evidence="8" key="2">
    <citation type="submission" date="2025-08" db="UniProtKB">
        <authorList>
            <consortium name="Ensembl"/>
        </authorList>
    </citation>
    <scope>IDENTIFICATION</scope>
</reference>
<keyword evidence="2 5" id="KW-0863">Zinc-finger</keyword>
<dbReference type="SUPFAM" id="SSF57716">
    <property type="entry name" value="Glucocorticoid receptor-like (DNA-binding domain)"/>
    <property type="match status" value="1"/>
</dbReference>
<keyword evidence="1" id="KW-0479">Metal-binding</keyword>
<keyword evidence="4 5" id="KW-0238">DNA-binding</keyword>
<proteinExistence type="predicted"/>
<name>A0A3P8TZU5_AMPPE</name>
<dbReference type="GeneTree" id="ENSGT00940000177219"/>
<dbReference type="Ensembl" id="ENSAPET00000029306.1">
    <property type="protein sequence ID" value="ENSAPEP00000028552.1"/>
    <property type="gene ID" value="ENSAPEG00000020285.1"/>
</dbReference>
<dbReference type="Pfam" id="PF05485">
    <property type="entry name" value="THAP"/>
    <property type="match status" value="1"/>
</dbReference>
<evidence type="ECO:0000259" key="7">
    <source>
        <dbReference type="PROSITE" id="PS50950"/>
    </source>
</evidence>
<evidence type="ECO:0000256" key="4">
    <source>
        <dbReference type="ARBA" id="ARBA00023125"/>
    </source>
</evidence>
<reference evidence="8 9" key="1">
    <citation type="submission" date="2018-03" db="EMBL/GenBank/DDBJ databases">
        <title>Finding Nemo's genes: A chromosome-scale reference assembly of the genome of the orange clownfish Amphiprion percula.</title>
        <authorList>
            <person name="Lehmann R."/>
        </authorList>
    </citation>
    <scope>NUCLEOTIDE SEQUENCE</scope>
</reference>
<dbReference type="InterPro" id="IPR052224">
    <property type="entry name" value="THAP_domain_protein"/>
</dbReference>
<dbReference type="STRING" id="161767.ENSAPEP00000028552"/>
<accession>A0A3P8TZU5</accession>
<evidence type="ECO:0000256" key="3">
    <source>
        <dbReference type="ARBA" id="ARBA00022833"/>
    </source>
</evidence>
<reference evidence="8" key="3">
    <citation type="submission" date="2025-09" db="UniProtKB">
        <authorList>
            <consortium name="Ensembl"/>
        </authorList>
    </citation>
    <scope>IDENTIFICATION</scope>
</reference>
<organism evidence="8 9">
    <name type="scientific">Amphiprion percula</name>
    <name type="common">Orange clownfish</name>
    <name type="synonym">Lutjanus percula</name>
    <dbReference type="NCBI Taxonomy" id="161767"/>
    <lineage>
        <taxon>Eukaryota</taxon>
        <taxon>Metazoa</taxon>
        <taxon>Chordata</taxon>
        <taxon>Craniata</taxon>
        <taxon>Vertebrata</taxon>
        <taxon>Euteleostomi</taxon>
        <taxon>Actinopterygii</taxon>
        <taxon>Neopterygii</taxon>
        <taxon>Teleostei</taxon>
        <taxon>Neoteleostei</taxon>
        <taxon>Acanthomorphata</taxon>
        <taxon>Ovalentaria</taxon>
        <taxon>Pomacentridae</taxon>
        <taxon>Amphiprion</taxon>
    </lineage>
</organism>
<evidence type="ECO:0000256" key="6">
    <source>
        <dbReference type="SAM" id="MobiDB-lite"/>
    </source>
</evidence>
<dbReference type="GO" id="GO:0003677">
    <property type="term" value="F:DNA binding"/>
    <property type="evidence" value="ECO:0007669"/>
    <property type="project" value="UniProtKB-UniRule"/>
</dbReference>
<keyword evidence="3" id="KW-0862">Zinc</keyword>
<evidence type="ECO:0000256" key="1">
    <source>
        <dbReference type="ARBA" id="ARBA00022723"/>
    </source>
</evidence>
<dbReference type="AlphaFoldDB" id="A0A3P8TZU5"/>
<evidence type="ECO:0000313" key="9">
    <source>
        <dbReference type="Proteomes" id="UP000265080"/>
    </source>
</evidence>
<dbReference type="SMART" id="SM00980">
    <property type="entry name" value="THAP"/>
    <property type="match status" value="1"/>
</dbReference>
<dbReference type="PANTHER" id="PTHR46927:SF3">
    <property type="entry name" value="THAP-TYPE DOMAIN-CONTAINING PROTEIN"/>
    <property type="match status" value="1"/>
</dbReference>
<dbReference type="SMART" id="SM00692">
    <property type="entry name" value="DM3"/>
    <property type="match status" value="1"/>
</dbReference>
<dbReference type="InterPro" id="IPR006612">
    <property type="entry name" value="THAP_Znf"/>
</dbReference>
<protein>
    <recommendedName>
        <fullName evidence="7">THAP-type domain-containing protein</fullName>
    </recommendedName>
</protein>
<dbReference type="PROSITE" id="PS50950">
    <property type="entry name" value="ZF_THAP"/>
    <property type="match status" value="1"/>
</dbReference>
<evidence type="ECO:0000256" key="5">
    <source>
        <dbReference type="PROSITE-ProRule" id="PRU00309"/>
    </source>
</evidence>
<evidence type="ECO:0000256" key="2">
    <source>
        <dbReference type="ARBA" id="ARBA00022771"/>
    </source>
</evidence>
<keyword evidence="9" id="KW-1185">Reference proteome</keyword>
<dbReference type="Proteomes" id="UP000265080">
    <property type="component" value="Chromosome 7"/>
</dbReference>